<dbReference type="PANTHER" id="PTHR31111:SF112">
    <property type="entry name" value="F-BOX DOMAIN-CONTAINING PROTEIN"/>
    <property type="match status" value="1"/>
</dbReference>
<feature type="domain" description="F-box" evidence="1">
    <location>
        <begin position="17"/>
        <end position="56"/>
    </location>
</feature>
<keyword evidence="3" id="KW-1185">Reference proteome</keyword>
<dbReference type="Pfam" id="PF08268">
    <property type="entry name" value="FBA_3"/>
    <property type="match status" value="1"/>
</dbReference>
<protein>
    <recommendedName>
        <fullName evidence="1">F-box domain-containing protein</fullName>
    </recommendedName>
</protein>
<dbReference type="SUPFAM" id="SSF81383">
    <property type="entry name" value="F-box domain"/>
    <property type="match status" value="1"/>
</dbReference>
<dbReference type="OrthoDB" id="1028377at2759"/>
<accession>A0A8X7WKZ3</accession>
<dbReference type="InterPro" id="IPR001810">
    <property type="entry name" value="F-box_dom"/>
</dbReference>
<evidence type="ECO:0000313" key="2">
    <source>
        <dbReference type="EMBL" id="KAG2332778.1"/>
    </source>
</evidence>
<evidence type="ECO:0000313" key="3">
    <source>
        <dbReference type="Proteomes" id="UP000886595"/>
    </source>
</evidence>
<dbReference type="Pfam" id="PF00646">
    <property type="entry name" value="F-box"/>
    <property type="match status" value="1"/>
</dbReference>
<evidence type="ECO:0000259" key="1">
    <source>
        <dbReference type="SMART" id="SM00256"/>
    </source>
</evidence>
<dbReference type="InterPro" id="IPR013187">
    <property type="entry name" value="F-box-assoc_dom_typ3"/>
</dbReference>
<reference evidence="2 3" key="1">
    <citation type="submission" date="2020-02" db="EMBL/GenBank/DDBJ databases">
        <authorList>
            <person name="Ma Q."/>
            <person name="Huang Y."/>
            <person name="Song X."/>
            <person name="Pei D."/>
        </authorList>
    </citation>
    <scope>NUCLEOTIDE SEQUENCE [LARGE SCALE GENOMIC DNA]</scope>
    <source>
        <strain evidence="2">Sxm20200214</strain>
        <tissue evidence="2">Leaf</tissue>
    </source>
</reference>
<organism evidence="2 3">
    <name type="scientific">Brassica carinata</name>
    <name type="common">Ethiopian mustard</name>
    <name type="synonym">Abyssinian cabbage</name>
    <dbReference type="NCBI Taxonomy" id="52824"/>
    <lineage>
        <taxon>Eukaryota</taxon>
        <taxon>Viridiplantae</taxon>
        <taxon>Streptophyta</taxon>
        <taxon>Embryophyta</taxon>
        <taxon>Tracheophyta</taxon>
        <taxon>Spermatophyta</taxon>
        <taxon>Magnoliopsida</taxon>
        <taxon>eudicotyledons</taxon>
        <taxon>Gunneridae</taxon>
        <taxon>Pentapetalae</taxon>
        <taxon>rosids</taxon>
        <taxon>malvids</taxon>
        <taxon>Brassicales</taxon>
        <taxon>Brassicaceae</taxon>
        <taxon>Brassiceae</taxon>
        <taxon>Brassica</taxon>
    </lineage>
</organism>
<dbReference type="AlphaFoldDB" id="A0A8X7WKZ3"/>
<dbReference type="InterPro" id="IPR036047">
    <property type="entry name" value="F-box-like_dom_sf"/>
</dbReference>
<gene>
    <name evidence="2" type="ORF">Bca52824_003958</name>
</gene>
<dbReference type="EMBL" id="JAAMPC010000001">
    <property type="protein sequence ID" value="KAG2332778.1"/>
    <property type="molecule type" value="Genomic_DNA"/>
</dbReference>
<sequence>MEQQDQKKNRNDYKESFPIDLTSEILLRLPEKSVARFRCLSKLWSSITTDPYFINLFETRSPRPSLLLCIRKYDSLCVSSIQQHTHTLHQSSNKSFSSSQPISCYRVKFPEIDGLYPTESVHGLICFQESGKPVVWNPSKKEFVTLPKPRKSWNDIIVFLGYDPTQVLLTEPQSLGRCSFVSCDRTNDIIEPDSIEVVSLVATRSNLKKKKQIKTLNDLILSM</sequence>
<comment type="caution">
    <text evidence="2">The sequence shown here is derived from an EMBL/GenBank/DDBJ whole genome shotgun (WGS) entry which is preliminary data.</text>
</comment>
<name>A0A8X7WKZ3_BRACI</name>
<dbReference type="PANTHER" id="PTHR31111">
    <property type="entry name" value="BNAA05G37150D PROTEIN-RELATED"/>
    <property type="match status" value="1"/>
</dbReference>
<dbReference type="Proteomes" id="UP000886595">
    <property type="component" value="Unassembled WGS sequence"/>
</dbReference>
<dbReference type="SMART" id="SM00256">
    <property type="entry name" value="FBOX"/>
    <property type="match status" value="1"/>
</dbReference>
<proteinExistence type="predicted"/>